<proteinExistence type="inferred from homology"/>
<comment type="cofactor">
    <cofactor evidence="1">
        <name>Mg(2+)</name>
        <dbReference type="ChEBI" id="CHEBI:18420"/>
    </cofactor>
</comment>
<evidence type="ECO:0000256" key="10">
    <source>
        <dbReference type="ARBA" id="ARBA00048540"/>
    </source>
</evidence>
<dbReference type="EC" id="2.7.1.180" evidence="2 11"/>
<dbReference type="Pfam" id="PF02424">
    <property type="entry name" value="ApbE"/>
    <property type="match status" value="1"/>
</dbReference>
<evidence type="ECO:0000256" key="1">
    <source>
        <dbReference type="ARBA" id="ARBA00001946"/>
    </source>
</evidence>
<keyword evidence="12" id="KW-0472">Membrane</keyword>
<evidence type="ECO:0000256" key="8">
    <source>
        <dbReference type="ARBA" id="ARBA00022842"/>
    </source>
</evidence>
<dbReference type="PIRSF" id="PIRSF006268">
    <property type="entry name" value="ApbE"/>
    <property type="match status" value="1"/>
</dbReference>
<dbReference type="Proteomes" id="UP001232493">
    <property type="component" value="Chromosome"/>
</dbReference>
<evidence type="ECO:0000256" key="12">
    <source>
        <dbReference type="SAM" id="Phobius"/>
    </source>
</evidence>
<evidence type="ECO:0000256" key="4">
    <source>
        <dbReference type="ARBA" id="ARBA00022630"/>
    </source>
</evidence>
<dbReference type="SUPFAM" id="SSF143631">
    <property type="entry name" value="ApbE-like"/>
    <property type="match status" value="1"/>
</dbReference>
<dbReference type="InterPro" id="IPR024932">
    <property type="entry name" value="ApbE"/>
</dbReference>
<evidence type="ECO:0000256" key="2">
    <source>
        <dbReference type="ARBA" id="ARBA00011955"/>
    </source>
</evidence>
<keyword evidence="7 11" id="KW-0274">FAD</keyword>
<dbReference type="Gene3D" id="3.10.520.10">
    <property type="entry name" value="ApbE-like domains"/>
    <property type="match status" value="1"/>
</dbReference>
<keyword evidence="12" id="KW-0812">Transmembrane</keyword>
<dbReference type="PANTHER" id="PTHR30040:SF2">
    <property type="entry name" value="FAD:PROTEIN FMN TRANSFERASE"/>
    <property type="match status" value="1"/>
</dbReference>
<keyword evidence="8 11" id="KW-0460">Magnesium</keyword>
<accession>A0ABY8PTP1</accession>
<keyword evidence="5 11" id="KW-0808">Transferase</keyword>
<evidence type="ECO:0000313" key="13">
    <source>
        <dbReference type="EMBL" id="WGS65985.1"/>
    </source>
</evidence>
<evidence type="ECO:0000256" key="11">
    <source>
        <dbReference type="PIRNR" id="PIRNR006268"/>
    </source>
</evidence>
<dbReference type="InterPro" id="IPR003374">
    <property type="entry name" value="ApbE-like_sf"/>
</dbReference>
<keyword evidence="4 11" id="KW-0285">Flavoprotein</keyword>
<reference evidence="13 14" key="1">
    <citation type="submission" date="2021-02" db="EMBL/GenBank/DDBJ databases">
        <title>Characterization of Marinitoga sp. nov. str. BP5-C20A.</title>
        <authorList>
            <person name="Erauso G."/>
            <person name="Postec A."/>
        </authorList>
    </citation>
    <scope>NUCLEOTIDE SEQUENCE [LARGE SCALE GENOMIC DNA]</scope>
    <source>
        <strain evidence="13 14">BP5-C20A</strain>
    </source>
</reference>
<evidence type="ECO:0000256" key="3">
    <source>
        <dbReference type="ARBA" id="ARBA00016337"/>
    </source>
</evidence>
<dbReference type="GO" id="GO:0016740">
    <property type="term" value="F:transferase activity"/>
    <property type="evidence" value="ECO:0007669"/>
    <property type="project" value="UniProtKB-KW"/>
</dbReference>
<evidence type="ECO:0000313" key="14">
    <source>
        <dbReference type="Proteomes" id="UP001232493"/>
    </source>
</evidence>
<keyword evidence="14" id="KW-1185">Reference proteome</keyword>
<comment type="catalytic activity">
    <reaction evidence="10 11">
        <text>L-threonyl-[protein] + FAD = FMN-L-threonyl-[protein] + AMP + H(+)</text>
        <dbReference type="Rhea" id="RHEA:36847"/>
        <dbReference type="Rhea" id="RHEA-COMP:11060"/>
        <dbReference type="Rhea" id="RHEA-COMP:11061"/>
        <dbReference type="ChEBI" id="CHEBI:15378"/>
        <dbReference type="ChEBI" id="CHEBI:30013"/>
        <dbReference type="ChEBI" id="CHEBI:57692"/>
        <dbReference type="ChEBI" id="CHEBI:74257"/>
        <dbReference type="ChEBI" id="CHEBI:456215"/>
        <dbReference type="EC" id="2.7.1.180"/>
    </reaction>
</comment>
<keyword evidence="12" id="KW-1133">Transmembrane helix</keyword>
<evidence type="ECO:0000256" key="9">
    <source>
        <dbReference type="ARBA" id="ARBA00031306"/>
    </source>
</evidence>
<protein>
    <recommendedName>
        <fullName evidence="3 11">FAD:protein FMN transferase</fullName>
        <ecNumber evidence="2 11">2.7.1.180</ecNumber>
    </recommendedName>
    <alternativeName>
        <fullName evidence="9 11">Flavin transferase</fullName>
    </alternativeName>
</protein>
<gene>
    <name evidence="13" type="ORF">JRV97_05400</name>
</gene>
<dbReference type="PANTHER" id="PTHR30040">
    <property type="entry name" value="THIAMINE BIOSYNTHESIS LIPOPROTEIN APBE"/>
    <property type="match status" value="1"/>
</dbReference>
<sequence>MFKKDPNNFLKKKGTLYLTILILALGLTLFFIFHKPLPKYYEKKDFALGTWVNVVVASNKIDSEKLTDIAFNEMRRIERKFSKNIETSVISQLNEKRSITADKETLFLIKAAINYADLTGSAFDPTVGAIIKLWGFDDMNSKKRVPTQEEINKLLPGVSYKFIKIEGNKITLLNDKTMVDLGGIAKGYAVDMAIQKIKDLDPNATGFIDAGGDIGIIGPKFGRFAWSIGIRDPDGGPYDIKERVYLKEGAIVTSGNYERYFIKDGVRYHHLIDPKTGYPANYYKSVTIISDSAMKADAMATALFILGDKLIGLDSMTRYGIQVYGITSNNKIVKTTGFDYYLKEEK</sequence>
<dbReference type="EMBL" id="CP069362">
    <property type="protein sequence ID" value="WGS65985.1"/>
    <property type="molecule type" value="Genomic_DNA"/>
</dbReference>
<evidence type="ECO:0000256" key="7">
    <source>
        <dbReference type="ARBA" id="ARBA00022827"/>
    </source>
</evidence>
<feature type="transmembrane region" description="Helical" evidence="12">
    <location>
        <begin position="15"/>
        <end position="33"/>
    </location>
</feature>
<organism evidence="13 14">
    <name type="scientific">Marinitoga aeolica</name>
    <dbReference type="NCBI Taxonomy" id="2809031"/>
    <lineage>
        <taxon>Bacteria</taxon>
        <taxon>Thermotogati</taxon>
        <taxon>Thermotogota</taxon>
        <taxon>Thermotogae</taxon>
        <taxon>Petrotogales</taxon>
        <taxon>Petrotogaceae</taxon>
        <taxon>Marinitoga</taxon>
    </lineage>
</organism>
<name>A0ABY8PTP1_9BACT</name>
<comment type="similarity">
    <text evidence="11">Belongs to the ApbE family.</text>
</comment>
<evidence type="ECO:0000256" key="5">
    <source>
        <dbReference type="ARBA" id="ARBA00022679"/>
    </source>
</evidence>
<evidence type="ECO:0000256" key="6">
    <source>
        <dbReference type="ARBA" id="ARBA00022723"/>
    </source>
</evidence>
<dbReference type="RefSeq" id="WP_281000926.1">
    <property type="nucleotide sequence ID" value="NZ_CP069362.1"/>
</dbReference>
<keyword evidence="6 11" id="KW-0479">Metal-binding</keyword>